<feature type="compositionally biased region" description="Pro residues" evidence="1">
    <location>
        <begin position="9"/>
        <end position="26"/>
    </location>
</feature>
<feature type="compositionally biased region" description="Basic residues" evidence="1">
    <location>
        <begin position="315"/>
        <end position="325"/>
    </location>
</feature>
<evidence type="ECO:0000313" key="3">
    <source>
        <dbReference type="Proteomes" id="UP001515480"/>
    </source>
</evidence>
<sequence>MPHELPRARSPPPPPPDELPPPPPPDDGARQSEGAPKVSKGVFAQRFEAAASATTSAAEAEALKPKVSKGKFVQQFESAAVAGEQTRAPRQDLASMGGSRAAFDKARMIEQGGAEPQSPVERQKPTRGAYAKAFEAAAAAGEASPQSRAPLEGVSPSGGSMAAMKASLAAQFSPSMLAPGGSSGESTPSRGGELTRHSAFSATALPLPCHVLCFFPSRGISGGATLDSSFNPSMMMPGGLTRGPSGMLSRGTSGISESGSLTAPPGILPHPHRTRTTSALSVSSGVSSAGRETPSTSIASDAVPALETAALGRAGRARKPRKPTKHTSAVAQAAAYEPVAAASDDEGDATPPTRSAASSTAAASAAPPLSLAPRAPPAVARPPLASPQEPITHKGAIDVSGAAITQQPGWNLYMAHLMGTRLVLSMITPPHQFVAVIELSTYRVVFLPNMPDAKGCLQLDPLHEGHRAWIHVPLKGPYAPPASPALDGWLKAIKKAQDGVDSELGEVIAEVKRSFRSARAANAYKPVAAKTGRTEAELRPSEDTHDLTESEKKALEFRVASASFVVRGSRLTKFVNGKRKAHARYFKVLGTSGMIKWDSGTGKIKRAEPMVPGEMLKAHKLGQDEISRCFLIKLEHRDLLLMAPTIFDKQAWVAGVNATMLGLTE</sequence>
<feature type="region of interest" description="Disordered" evidence="1">
    <location>
        <begin position="105"/>
        <end position="127"/>
    </location>
</feature>
<evidence type="ECO:0000313" key="2">
    <source>
        <dbReference type="EMBL" id="KAL1521619.1"/>
    </source>
</evidence>
<feature type="region of interest" description="Disordered" evidence="1">
    <location>
        <begin position="312"/>
        <end position="331"/>
    </location>
</feature>
<dbReference type="SUPFAM" id="SSF50729">
    <property type="entry name" value="PH domain-like"/>
    <property type="match status" value="2"/>
</dbReference>
<feature type="region of interest" description="Disordered" evidence="1">
    <location>
        <begin position="175"/>
        <end position="194"/>
    </location>
</feature>
<reference evidence="2 3" key="1">
    <citation type="journal article" date="2024" name="Science">
        <title>Giant polyketide synthase enzymes in the biosynthesis of giant marine polyether toxins.</title>
        <authorList>
            <person name="Fallon T.R."/>
            <person name="Shende V.V."/>
            <person name="Wierzbicki I.H."/>
            <person name="Pendleton A.L."/>
            <person name="Watervoot N.F."/>
            <person name="Auber R.P."/>
            <person name="Gonzalez D.J."/>
            <person name="Wisecaver J.H."/>
            <person name="Moore B.S."/>
        </authorList>
    </citation>
    <scope>NUCLEOTIDE SEQUENCE [LARGE SCALE GENOMIC DNA]</scope>
    <source>
        <strain evidence="2 3">12B1</strain>
    </source>
</reference>
<feature type="region of interest" description="Disordered" evidence="1">
    <location>
        <begin position="1"/>
        <end position="40"/>
    </location>
</feature>
<name>A0AB34JLV0_PRYPA</name>
<protein>
    <recommendedName>
        <fullName evidence="4">PH domain-containing protein</fullName>
    </recommendedName>
</protein>
<dbReference type="AlphaFoldDB" id="A0AB34JLV0"/>
<evidence type="ECO:0008006" key="4">
    <source>
        <dbReference type="Google" id="ProtNLM"/>
    </source>
</evidence>
<feature type="compositionally biased region" description="Polar residues" evidence="1">
    <location>
        <begin position="250"/>
        <end position="261"/>
    </location>
</feature>
<feature type="region of interest" description="Disordered" evidence="1">
    <location>
        <begin position="245"/>
        <end position="304"/>
    </location>
</feature>
<dbReference type="EMBL" id="JBGBPQ010000007">
    <property type="protein sequence ID" value="KAL1521619.1"/>
    <property type="molecule type" value="Genomic_DNA"/>
</dbReference>
<feature type="region of interest" description="Disordered" evidence="1">
    <location>
        <begin position="141"/>
        <end position="160"/>
    </location>
</feature>
<gene>
    <name evidence="2" type="ORF">AB1Y20_021278</name>
</gene>
<evidence type="ECO:0000256" key="1">
    <source>
        <dbReference type="SAM" id="MobiDB-lite"/>
    </source>
</evidence>
<organism evidence="2 3">
    <name type="scientific">Prymnesium parvum</name>
    <name type="common">Toxic golden alga</name>
    <dbReference type="NCBI Taxonomy" id="97485"/>
    <lineage>
        <taxon>Eukaryota</taxon>
        <taxon>Haptista</taxon>
        <taxon>Haptophyta</taxon>
        <taxon>Prymnesiophyceae</taxon>
        <taxon>Prymnesiales</taxon>
        <taxon>Prymnesiaceae</taxon>
        <taxon>Prymnesium</taxon>
    </lineage>
</organism>
<feature type="compositionally biased region" description="Low complexity" evidence="1">
    <location>
        <begin position="349"/>
        <end position="373"/>
    </location>
</feature>
<dbReference type="Proteomes" id="UP001515480">
    <property type="component" value="Unassembled WGS sequence"/>
</dbReference>
<comment type="caution">
    <text evidence="2">The sequence shown here is derived from an EMBL/GenBank/DDBJ whole genome shotgun (WGS) entry which is preliminary data.</text>
</comment>
<accession>A0AB34JLV0</accession>
<feature type="compositionally biased region" description="Low complexity" evidence="1">
    <location>
        <begin position="276"/>
        <end position="290"/>
    </location>
</feature>
<keyword evidence="3" id="KW-1185">Reference proteome</keyword>
<proteinExistence type="predicted"/>
<feature type="region of interest" description="Disordered" evidence="1">
    <location>
        <begin position="340"/>
        <end position="391"/>
    </location>
</feature>